<organism evidence="2 3">
    <name type="scientific">Suhomyces tanzawaensis NRRL Y-17324</name>
    <dbReference type="NCBI Taxonomy" id="984487"/>
    <lineage>
        <taxon>Eukaryota</taxon>
        <taxon>Fungi</taxon>
        <taxon>Dikarya</taxon>
        <taxon>Ascomycota</taxon>
        <taxon>Saccharomycotina</taxon>
        <taxon>Pichiomycetes</taxon>
        <taxon>Debaryomycetaceae</taxon>
        <taxon>Suhomyces</taxon>
    </lineage>
</organism>
<proteinExistence type="predicted"/>
<name>A0A1E4SCQ9_9ASCO</name>
<evidence type="ECO:0000256" key="1">
    <source>
        <dbReference type="SAM" id="MobiDB-lite"/>
    </source>
</evidence>
<dbReference type="AlphaFoldDB" id="A0A1E4SCQ9"/>
<dbReference type="PANTHER" id="PTHR38698:SF1">
    <property type="entry name" value="FUNGAL PROTEIN"/>
    <property type="match status" value="1"/>
</dbReference>
<reference evidence="3" key="1">
    <citation type="submission" date="2016-05" db="EMBL/GenBank/DDBJ databases">
        <title>Comparative genomics of biotechnologically important yeasts.</title>
        <authorList>
            <consortium name="DOE Joint Genome Institute"/>
            <person name="Riley R."/>
            <person name="Haridas S."/>
            <person name="Wolfe K.H."/>
            <person name="Lopes M.R."/>
            <person name="Hittinger C.T."/>
            <person name="Goker M."/>
            <person name="Salamov A."/>
            <person name="Wisecaver J."/>
            <person name="Long T.M."/>
            <person name="Aerts A.L."/>
            <person name="Barry K."/>
            <person name="Choi C."/>
            <person name="Clum A."/>
            <person name="Coughlan A.Y."/>
            <person name="Deshpande S."/>
            <person name="Douglass A.P."/>
            <person name="Hanson S.J."/>
            <person name="Klenk H.-P."/>
            <person name="Labutti K."/>
            <person name="Lapidus A."/>
            <person name="Lindquist E."/>
            <person name="Lipzen A."/>
            <person name="Meier-Kolthoff J.P."/>
            <person name="Ohm R.A."/>
            <person name="Otillar R.P."/>
            <person name="Pangilinan J."/>
            <person name="Peng Y."/>
            <person name="Rokas A."/>
            <person name="Rosa C.A."/>
            <person name="Scheuner C."/>
            <person name="Sibirny A.A."/>
            <person name="Slot J.C."/>
            <person name="Stielow J.B."/>
            <person name="Sun H."/>
            <person name="Kurtzman C.P."/>
            <person name="Blackwell M."/>
            <person name="Grigoriev I.V."/>
            <person name="Jeffries T.W."/>
        </authorList>
    </citation>
    <scope>NUCLEOTIDE SEQUENCE [LARGE SCALE GENOMIC DNA]</scope>
    <source>
        <strain evidence="3">NRRL Y-17324</strain>
    </source>
</reference>
<dbReference type="RefSeq" id="XP_020062423.1">
    <property type="nucleotide sequence ID" value="XM_020211040.1"/>
</dbReference>
<dbReference type="OrthoDB" id="5378975at2759"/>
<sequence>MEASDEDEEDDDFDDFNEANDDGDSDFGSFDDVSFENDLLQLQPEPAATDQAAFDEQVLEDPQLFQERLELVLDTIFPQATAKEDHASSSNAFLSDRSLEIFTELATLPHLKPPNWKKLKIRHNLLIKLGIPINLDEISDDKHDTDKRSHLEIKHTHQRKKSINADDINWDGFDIPEFESLKLTGEEKVNLLNSTSQTLSRIERDNLNNSTRQYLESSSSDDALDSKLKQFQANYDELLTLSSIWNGHLKDLRNNFDIYESVVQNFIGYSQKLRREEILENLKKVKHKGKKSKRLW</sequence>
<dbReference type="GeneID" id="30985176"/>
<dbReference type="PANTHER" id="PTHR38698">
    <property type="entry name" value="EXPRESSED PROTEIN"/>
    <property type="match status" value="1"/>
</dbReference>
<dbReference type="Proteomes" id="UP000094285">
    <property type="component" value="Unassembled WGS sequence"/>
</dbReference>
<protein>
    <submittedName>
        <fullName evidence="2">Uncharacterized protein</fullName>
    </submittedName>
</protein>
<keyword evidence="3" id="KW-1185">Reference proteome</keyword>
<dbReference type="Pfam" id="PF17104">
    <property type="entry name" value="YBL010C_LAA2"/>
    <property type="match status" value="1"/>
</dbReference>
<feature type="compositionally biased region" description="Acidic residues" evidence="1">
    <location>
        <begin position="1"/>
        <end position="25"/>
    </location>
</feature>
<gene>
    <name evidence="2" type="ORF">CANTADRAFT_70284</name>
</gene>
<evidence type="ECO:0000313" key="2">
    <source>
        <dbReference type="EMBL" id="ODV77301.1"/>
    </source>
</evidence>
<feature type="region of interest" description="Disordered" evidence="1">
    <location>
        <begin position="1"/>
        <end position="32"/>
    </location>
</feature>
<evidence type="ECO:0000313" key="3">
    <source>
        <dbReference type="Proteomes" id="UP000094285"/>
    </source>
</evidence>
<dbReference type="EMBL" id="KV453915">
    <property type="protein sequence ID" value="ODV77301.1"/>
    <property type="molecule type" value="Genomic_DNA"/>
</dbReference>
<dbReference type="InterPro" id="IPR031355">
    <property type="entry name" value="YBL010C/LAA2-like"/>
</dbReference>
<dbReference type="STRING" id="984487.A0A1E4SCQ9"/>
<accession>A0A1E4SCQ9</accession>